<dbReference type="Gene3D" id="3.30.70.870">
    <property type="entry name" value="Elongation Factor G (Translational Gtpase), domain 3"/>
    <property type="match status" value="1"/>
</dbReference>
<dbReference type="EMBL" id="AB996599">
    <property type="protein sequence ID" value="BAS01493.1"/>
    <property type="molecule type" value="Genomic_DNA"/>
</dbReference>
<comment type="subcellular location">
    <subcellularLocation>
        <location evidence="1">Cytoplasm</location>
    </subcellularLocation>
</comment>
<dbReference type="PROSITE" id="PS51722">
    <property type="entry name" value="G_TR_2"/>
    <property type="match status" value="1"/>
</dbReference>
<dbReference type="InterPro" id="IPR005517">
    <property type="entry name" value="Transl_elong_EFG/EF2_IV"/>
</dbReference>
<dbReference type="InterPro" id="IPR020568">
    <property type="entry name" value="Ribosomal_Su5_D2-typ_SF"/>
</dbReference>
<dbReference type="GO" id="GO:0003924">
    <property type="term" value="F:GTPase activity"/>
    <property type="evidence" value="ECO:0007669"/>
    <property type="project" value="InterPro"/>
</dbReference>
<evidence type="ECO:0000256" key="6">
    <source>
        <dbReference type="ARBA" id="ARBA00023134"/>
    </source>
</evidence>
<keyword evidence="2" id="KW-0963">Cytoplasm</keyword>
<dbReference type="GO" id="GO:0005525">
    <property type="term" value="F:GTP binding"/>
    <property type="evidence" value="ECO:0007669"/>
    <property type="project" value="UniProtKB-KW"/>
</dbReference>
<dbReference type="CDD" id="cd16261">
    <property type="entry name" value="EF2_snRNP_III"/>
    <property type="match status" value="1"/>
</dbReference>
<dbReference type="Gene3D" id="3.30.230.10">
    <property type="match status" value="1"/>
</dbReference>
<dbReference type="SMART" id="SM00838">
    <property type="entry name" value="EFG_C"/>
    <property type="match status" value="1"/>
</dbReference>
<keyword evidence="3" id="KW-0547">Nucleotide-binding</keyword>
<dbReference type="PANTHER" id="PTHR42908:SF10">
    <property type="entry name" value="EUKARYOTIC TRANSLATION ELONGATION FACTOR 2"/>
    <property type="match status" value="1"/>
</dbReference>
<dbReference type="Pfam" id="PF03764">
    <property type="entry name" value="EFG_IV"/>
    <property type="match status" value="1"/>
</dbReference>
<name>A0A0H5BH62_9EUKA</name>
<dbReference type="FunFam" id="3.30.70.870:FF:000002">
    <property type="entry name" value="Translation elongation factor 2"/>
    <property type="match status" value="1"/>
</dbReference>
<dbReference type="InterPro" id="IPR031157">
    <property type="entry name" value="G_TR_CS"/>
</dbReference>
<sequence length="785" mass="88867">MDTRADEQERCITIKSTGISLYYDLKNELLINENYKNSSEFLINLIDSPGHVDFSSEVTAALRITDGALVIVDCIEEVCVQTETVLRQALSERILPVLVINKLDRCFIELNYDSERAYEAFMRVVENINIIISTYHDEAIGELYLHPTKANTAFSAGIHGWSFTIKNMSIFIAQKMNIQSKKLLEKLWGNNFYDNIKKKWTKNKKTNNVRGFARFIYDPIKLLISKSISEQYSELEALCSKLGISAIFNHHYPEYTGKLLMKKIMQSWIPAHKSILEMIIDHLPSPEKSQVYRTEIIYEGPIDDIYSKAMKKCDPYGPLMIYISKMIPNIDNSRFLAFGRIFSGTVKSGIKIRIMGSSFIKGSQKDMFFTSVHRVILCMGRKFEPIEEVSCGNTMALAGLDQFILKNATITNLENENAFPIKAMKFSVHPVVRRAINVTDPNNLPKLIDGMKRLSKSDPLIQCLEDNGEYIIAGAGELHLEICLKDLRDDFLKGIELKISDPIVPYRESIITHSDHICLAKSSNKHNRIFAKAIPLDAKISQSIENGLFETNNSKLELVELLNKTNESSKIEIRNIWSFGPEIMGSNILIDNTKSVQYLEEIKDSCVSAFQFSTKEGVLMKEYMRGIILKIEDVVLHSDAIHRGGGQIIPAFRKVIYAAFLSATPRLMEPIFLVDISAPKNAISGVYNVIANKRGKVFEEITKQGNPMCTIKAYLPVADSFGFTGALREATSGQAFPQCVFDHWAILDSDPFKEQSYSNKILISNRKRKGLNADLPKIEDFEDKL</sequence>
<dbReference type="CDD" id="cd01681">
    <property type="entry name" value="aeEF2_snRNP_like_IV"/>
    <property type="match status" value="1"/>
</dbReference>
<dbReference type="Pfam" id="PF22042">
    <property type="entry name" value="EF-G_D2"/>
    <property type="match status" value="1"/>
</dbReference>
<keyword evidence="4 8" id="KW-0251">Elongation factor</keyword>
<dbReference type="GO" id="GO:1990904">
    <property type="term" value="C:ribonucleoprotein complex"/>
    <property type="evidence" value="ECO:0007669"/>
    <property type="project" value="TreeGrafter"/>
</dbReference>
<keyword evidence="6" id="KW-0342">GTP-binding</keyword>
<dbReference type="Pfam" id="PF14492">
    <property type="entry name" value="EFG_III"/>
    <property type="match status" value="1"/>
</dbReference>
<dbReference type="InterPro" id="IPR041095">
    <property type="entry name" value="EFG_II"/>
</dbReference>
<dbReference type="Pfam" id="PF00009">
    <property type="entry name" value="GTP_EFTU"/>
    <property type="match status" value="1"/>
</dbReference>
<dbReference type="InterPro" id="IPR053905">
    <property type="entry name" value="EF-G-like_DII"/>
</dbReference>
<dbReference type="PANTHER" id="PTHR42908">
    <property type="entry name" value="TRANSLATION ELONGATION FACTOR-RELATED"/>
    <property type="match status" value="1"/>
</dbReference>
<dbReference type="GO" id="GO:0043022">
    <property type="term" value="F:ribosome binding"/>
    <property type="evidence" value="ECO:0007669"/>
    <property type="project" value="TreeGrafter"/>
</dbReference>
<gene>
    <name evidence="8" type="primary">ef2</name>
</gene>
<keyword evidence="8" id="KW-0542">Nucleomorph</keyword>
<keyword evidence="5" id="KW-0648">Protein biosynthesis</keyword>
<dbReference type="SMART" id="SM00889">
    <property type="entry name" value="EFG_IV"/>
    <property type="match status" value="1"/>
</dbReference>
<dbReference type="Gene3D" id="3.30.70.240">
    <property type="match status" value="1"/>
</dbReference>
<organism evidence="8">
    <name type="scientific">Lotharella vacuolata</name>
    <dbReference type="NCBI Taxonomy" id="74820"/>
    <lineage>
        <taxon>Eukaryota</taxon>
        <taxon>Sar</taxon>
        <taxon>Rhizaria</taxon>
        <taxon>Cercozoa</taxon>
        <taxon>Chlorarachniophyceae</taxon>
        <taxon>Lotharella</taxon>
    </lineage>
</organism>
<dbReference type="Gene3D" id="3.40.50.300">
    <property type="entry name" value="P-loop containing nucleotide triphosphate hydrolases"/>
    <property type="match status" value="1"/>
</dbReference>
<dbReference type="GO" id="GO:0005829">
    <property type="term" value="C:cytosol"/>
    <property type="evidence" value="ECO:0007669"/>
    <property type="project" value="TreeGrafter"/>
</dbReference>
<dbReference type="InterPro" id="IPR014721">
    <property type="entry name" value="Ribsml_uS5_D2-typ_fold_subgr"/>
</dbReference>
<dbReference type="SUPFAM" id="SSF50447">
    <property type="entry name" value="Translation proteins"/>
    <property type="match status" value="1"/>
</dbReference>
<dbReference type="InterPro" id="IPR035647">
    <property type="entry name" value="EFG_III/V"/>
</dbReference>
<dbReference type="SUPFAM" id="SSF54211">
    <property type="entry name" value="Ribosomal protein S5 domain 2-like"/>
    <property type="match status" value="1"/>
</dbReference>
<evidence type="ECO:0000313" key="8">
    <source>
        <dbReference type="EMBL" id="BAS01493.1"/>
    </source>
</evidence>
<feature type="domain" description="Tr-type G" evidence="7">
    <location>
        <begin position="1"/>
        <end position="287"/>
    </location>
</feature>
<dbReference type="AlphaFoldDB" id="A0A0H5BH62"/>
<evidence type="ECO:0000256" key="4">
    <source>
        <dbReference type="ARBA" id="ARBA00022768"/>
    </source>
</evidence>
<dbReference type="PRINTS" id="PR00315">
    <property type="entry name" value="ELONGATNFCT"/>
</dbReference>
<dbReference type="PROSITE" id="PS00301">
    <property type="entry name" value="G_TR_1"/>
    <property type="match status" value="1"/>
</dbReference>
<dbReference type="Gene3D" id="2.40.30.10">
    <property type="entry name" value="Translation factors"/>
    <property type="match status" value="1"/>
</dbReference>
<dbReference type="InterPro" id="IPR000795">
    <property type="entry name" value="T_Tr_GTP-bd_dom"/>
</dbReference>
<protein>
    <submittedName>
        <fullName evidence="8">Translation elongation factor EF2</fullName>
    </submittedName>
</protein>
<accession>A0A0H5BH62</accession>
<dbReference type="SUPFAM" id="SSF54980">
    <property type="entry name" value="EF-G C-terminal domain-like"/>
    <property type="match status" value="2"/>
</dbReference>
<proteinExistence type="predicted"/>
<dbReference type="SUPFAM" id="SSF52540">
    <property type="entry name" value="P-loop containing nucleoside triphosphate hydrolases"/>
    <property type="match status" value="1"/>
</dbReference>
<dbReference type="FunFam" id="3.30.70.240:FF:000003">
    <property type="entry name" value="Translation elongation factor 2"/>
    <property type="match status" value="1"/>
</dbReference>
<dbReference type="InterPro" id="IPR000640">
    <property type="entry name" value="EFG_V-like"/>
</dbReference>
<dbReference type="CDD" id="cd16268">
    <property type="entry name" value="EF2_II"/>
    <property type="match status" value="1"/>
</dbReference>
<dbReference type="FunFam" id="2.40.30.10:FF:000010">
    <property type="entry name" value="Translation elongation factor 2"/>
    <property type="match status" value="1"/>
</dbReference>
<dbReference type="InterPro" id="IPR027417">
    <property type="entry name" value="P-loop_NTPase"/>
</dbReference>
<evidence type="ECO:0000256" key="2">
    <source>
        <dbReference type="ARBA" id="ARBA00022490"/>
    </source>
</evidence>
<evidence type="ECO:0000259" key="7">
    <source>
        <dbReference type="PROSITE" id="PS51722"/>
    </source>
</evidence>
<dbReference type="InterPro" id="IPR009000">
    <property type="entry name" value="Transl_B-barrel_sf"/>
</dbReference>
<dbReference type="FunFam" id="3.40.50.300:FF:000058">
    <property type="entry name" value="Translation elongation factor 2"/>
    <property type="match status" value="1"/>
</dbReference>
<dbReference type="CDD" id="cd04096">
    <property type="entry name" value="eEF2_snRNP_like_C"/>
    <property type="match status" value="1"/>
</dbReference>
<evidence type="ECO:0000256" key="1">
    <source>
        <dbReference type="ARBA" id="ARBA00004496"/>
    </source>
</evidence>
<evidence type="ECO:0000256" key="5">
    <source>
        <dbReference type="ARBA" id="ARBA00022917"/>
    </source>
</evidence>
<geneLocation type="nucleomorph" evidence="8"/>
<dbReference type="Pfam" id="PF00679">
    <property type="entry name" value="EFG_C"/>
    <property type="match status" value="1"/>
</dbReference>
<dbReference type="GO" id="GO:0003746">
    <property type="term" value="F:translation elongation factor activity"/>
    <property type="evidence" value="ECO:0007669"/>
    <property type="project" value="UniProtKB-KW"/>
</dbReference>
<reference evidence="8" key="1">
    <citation type="journal article" date="2015" name="Genome Biol. Evol.">
        <title>Nucleomorph Genome Sequences of Two Chlorarachniophytes, Amorphochlora amoebiformis and Lotharella vacuolata.</title>
        <authorList>
            <person name="Suzuki S."/>
            <person name="Shirato S."/>
            <person name="Hirakawa Y."/>
            <person name="Ishida K."/>
        </authorList>
    </citation>
    <scope>NUCLEOTIDE SEQUENCE</scope>
    <source>
        <strain evidence="8">CCMP240</strain>
    </source>
</reference>
<evidence type="ECO:0000256" key="3">
    <source>
        <dbReference type="ARBA" id="ARBA00022741"/>
    </source>
</evidence>